<comment type="caution">
    <text evidence="1">The sequence shown here is derived from an EMBL/GenBank/DDBJ whole genome shotgun (WGS) entry which is preliminary data.</text>
</comment>
<organism evidence="1 2">
    <name type="scientific">Rufibacter latericius</name>
    <dbReference type="NCBI Taxonomy" id="2487040"/>
    <lineage>
        <taxon>Bacteria</taxon>
        <taxon>Pseudomonadati</taxon>
        <taxon>Bacteroidota</taxon>
        <taxon>Cytophagia</taxon>
        <taxon>Cytophagales</taxon>
        <taxon>Hymenobacteraceae</taxon>
        <taxon>Rufibacter</taxon>
    </lineage>
</organism>
<protein>
    <submittedName>
        <fullName evidence="1">Uncharacterized protein</fullName>
    </submittedName>
</protein>
<keyword evidence="2" id="KW-1185">Reference proteome</keyword>
<sequence>MKNQAPYFDFPFLHLMSDSLYQQLLEQVFGPEPTSLKTEISPLYTELEKALKEARPGRKSQEEVSFRFERLRLGLGISLLQLLTDLGGDEESAQVRDLLQEALQATGVQGIDKVVQNKSHLFEELYTDLFVNADAEHILALFEETLNASSKEETDELIASALEIAEDLEFQDNDDDTPEE</sequence>
<dbReference type="EMBL" id="RJJD01000001">
    <property type="protein sequence ID" value="RNI31019.1"/>
    <property type="molecule type" value="Genomic_DNA"/>
</dbReference>
<dbReference type="Proteomes" id="UP000272117">
    <property type="component" value="Unassembled WGS sequence"/>
</dbReference>
<accession>A0A3M9MZQ0</accession>
<dbReference type="AlphaFoldDB" id="A0A3M9MZQ0"/>
<proteinExistence type="predicted"/>
<gene>
    <name evidence="1" type="ORF">EFB08_00300</name>
</gene>
<evidence type="ECO:0000313" key="1">
    <source>
        <dbReference type="EMBL" id="RNI31019.1"/>
    </source>
</evidence>
<name>A0A3M9MZQ0_9BACT</name>
<evidence type="ECO:0000313" key="2">
    <source>
        <dbReference type="Proteomes" id="UP000272117"/>
    </source>
</evidence>
<reference evidence="1 2" key="1">
    <citation type="submission" date="2018-11" db="EMBL/GenBank/DDBJ databases">
        <title>Rufibacter latericius sp. nov., isolated from water in Baiyang Lake.</title>
        <authorList>
            <person name="Yang Y."/>
        </authorList>
    </citation>
    <scope>NUCLEOTIDE SEQUENCE [LARGE SCALE GENOMIC DNA]</scope>
    <source>
        <strain evidence="1 2">R-22-1c-1</strain>
    </source>
</reference>